<dbReference type="InterPro" id="IPR046335">
    <property type="entry name" value="LacI/GalR-like_sensor"/>
</dbReference>
<dbReference type="SUPFAM" id="SSF47413">
    <property type="entry name" value="lambda repressor-like DNA-binding domains"/>
    <property type="match status" value="1"/>
</dbReference>
<protein>
    <submittedName>
        <fullName evidence="6">LacI family DNA-binding transcriptional regulator</fullName>
    </submittedName>
</protein>
<evidence type="ECO:0000256" key="3">
    <source>
        <dbReference type="ARBA" id="ARBA00023125"/>
    </source>
</evidence>
<evidence type="ECO:0000313" key="6">
    <source>
        <dbReference type="EMBL" id="MFC4652088.1"/>
    </source>
</evidence>
<dbReference type="GO" id="GO:0003677">
    <property type="term" value="F:DNA binding"/>
    <property type="evidence" value="ECO:0007669"/>
    <property type="project" value="UniProtKB-KW"/>
</dbReference>
<comment type="caution">
    <text evidence="6">The sequence shown here is derived from an EMBL/GenBank/DDBJ whole genome shotgun (WGS) entry which is preliminary data.</text>
</comment>
<reference evidence="7" key="1">
    <citation type="journal article" date="2019" name="Int. J. Syst. Evol. Microbiol.">
        <title>The Global Catalogue of Microorganisms (GCM) 10K type strain sequencing project: providing services to taxonomists for standard genome sequencing and annotation.</title>
        <authorList>
            <consortium name="The Broad Institute Genomics Platform"/>
            <consortium name="The Broad Institute Genome Sequencing Center for Infectious Disease"/>
            <person name="Wu L."/>
            <person name="Ma J."/>
        </authorList>
    </citation>
    <scope>NUCLEOTIDE SEQUENCE [LARGE SCALE GENOMIC DNA]</scope>
    <source>
        <strain evidence="7">CCUG 63287</strain>
    </source>
</reference>
<evidence type="ECO:0000256" key="1">
    <source>
        <dbReference type="ARBA" id="ARBA00022491"/>
    </source>
</evidence>
<dbReference type="InterPro" id="IPR000843">
    <property type="entry name" value="HTH_LacI"/>
</dbReference>
<dbReference type="InterPro" id="IPR010982">
    <property type="entry name" value="Lambda_DNA-bd_dom_sf"/>
</dbReference>
<feature type="domain" description="HTH lacI-type" evidence="5">
    <location>
        <begin position="2"/>
        <end position="56"/>
    </location>
</feature>
<keyword evidence="3 6" id="KW-0238">DNA-binding</keyword>
<dbReference type="EMBL" id="JBHSGD010000004">
    <property type="protein sequence ID" value="MFC4652088.1"/>
    <property type="molecule type" value="Genomic_DNA"/>
</dbReference>
<dbReference type="PANTHER" id="PTHR30146:SF95">
    <property type="entry name" value="RIBOSE OPERON REPRESSOR"/>
    <property type="match status" value="1"/>
</dbReference>
<dbReference type="Pfam" id="PF13377">
    <property type="entry name" value="Peripla_BP_3"/>
    <property type="match status" value="1"/>
</dbReference>
<keyword evidence="1" id="KW-0678">Repressor</keyword>
<proteinExistence type="predicted"/>
<dbReference type="RefSeq" id="WP_213533414.1">
    <property type="nucleotide sequence ID" value="NZ_BOVQ01000002.1"/>
</dbReference>
<dbReference type="SMART" id="SM00354">
    <property type="entry name" value="HTH_LACI"/>
    <property type="match status" value="1"/>
</dbReference>
<evidence type="ECO:0000256" key="2">
    <source>
        <dbReference type="ARBA" id="ARBA00023015"/>
    </source>
</evidence>
<dbReference type="Gene3D" id="1.10.260.40">
    <property type="entry name" value="lambda repressor-like DNA-binding domains"/>
    <property type="match status" value="1"/>
</dbReference>
<organism evidence="6 7">
    <name type="scientific">Lactococcus nasutitermitis</name>
    <dbReference type="NCBI Taxonomy" id="1652957"/>
    <lineage>
        <taxon>Bacteria</taxon>
        <taxon>Bacillati</taxon>
        <taxon>Bacillota</taxon>
        <taxon>Bacilli</taxon>
        <taxon>Lactobacillales</taxon>
        <taxon>Streptococcaceae</taxon>
        <taxon>Lactococcus</taxon>
    </lineage>
</organism>
<keyword evidence="2" id="KW-0805">Transcription regulation</keyword>
<gene>
    <name evidence="6" type="ORF">ACFO26_04130</name>
</gene>
<dbReference type="Gene3D" id="3.40.50.2300">
    <property type="match status" value="2"/>
</dbReference>
<keyword evidence="7" id="KW-1185">Reference proteome</keyword>
<accession>A0ABV9JDR6</accession>
<evidence type="ECO:0000259" key="5">
    <source>
        <dbReference type="PROSITE" id="PS50932"/>
    </source>
</evidence>
<dbReference type="Pfam" id="PF00356">
    <property type="entry name" value="LacI"/>
    <property type="match status" value="1"/>
</dbReference>
<evidence type="ECO:0000313" key="7">
    <source>
        <dbReference type="Proteomes" id="UP001595987"/>
    </source>
</evidence>
<dbReference type="SUPFAM" id="SSF53822">
    <property type="entry name" value="Periplasmic binding protein-like I"/>
    <property type="match status" value="1"/>
</dbReference>
<keyword evidence="4" id="KW-0804">Transcription</keyword>
<dbReference type="PANTHER" id="PTHR30146">
    <property type="entry name" value="LACI-RELATED TRANSCRIPTIONAL REPRESSOR"/>
    <property type="match status" value="1"/>
</dbReference>
<dbReference type="InterPro" id="IPR028082">
    <property type="entry name" value="Peripla_BP_I"/>
</dbReference>
<dbReference type="CDD" id="cd06291">
    <property type="entry name" value="PBP1_Qymf-like"/>
    <property type="match status" value="1"/>
</dbReference>
<dbReference type="PROSITE" id="PS50932">
    <property type="entry name" value="HTH_LACI_2"/>
    <property type="match status" value="1"/>
</dbReference>
<evidence type="ECO:0000256" key="4">
    <source>
        <dbReference type="ARBA" id="ARBA00023163"/>
    </source>
</evidence>
<dbReference type="CDD" id="cd01392">
    <property type="entry name" value="HTH_LacI"/>
    <property type="match status" value="1"/>
</dbReference>
<name>A0ABV9JDR6_9LACT</name>
<sequence length="327" mass="36870">MVTIKQVAQEAGVSKSTVSRYISQNGYVGKEAQEKIEKTIKKLKFVPNLSARSLKTKRNQLVGLLLPDISNPFFPMLAKGVEEFLQEKGYRVMLGNIGEDEALEEDYLKVLVQTNAAGVITTHDFSEKFPDIDLPMVIVDRVGHKSNYGVFSNNEEGGKLAAKIVVEAGGKNIAVVSGPVTAININNRFKASVDFLETTNVHYQKFYSNSYNFEDIQVEANKLLNEFQEVDTIIAPSDIHGIAFIHEILARGKKIPEDIQVIGYDDILISQFVYPALSTIHQSAYKMGEEAAKLIYEIDNEQHIEKKRIELPIHYVERETLRKRKEH</sequence>
<dbReference type="Proteomes" id="UP001595987">
    <property type="component" value="Unassembled WGS sequence"/>
</dbReference>